<dbReference type="InterPro" id="IPR041712">
    <property type="entry name" value="DHPS-like_MBL-fold"/>
</dbReference>
<dbReference type="AlphaFoldDB" id="A0A7L9FJ25"/>
<feature type="domain" description="Metallo-beta-lactamase" evidence="1">
    <location>
        <begin position="23"/>
        <end position="248"/>
    </location>
</feature>
<dbReference type="InterPro" id="IPR001279">
    <property type="entry name" value="Metallo-B-lactamas"/>
</dbReference>
<dbReference type="RefSeq" id="WP_192819314.1">
    <property type="nucleotide sequence ID" value="NZ_CP062310.1"/>
</dbReference>
<keyword evidence="2" id="KW-0378">Hydrolase</keyword>
<dbReference type="GO" id="GO:0016787">
    <property type="term" value="F:hydrolase activity"/>
    <property type="evidence" value="ECO:0007669"/>
    <property type="project" value="UniProtKB-KW"/>
</dbReference>
<dbReference type="KEGG" id="thel:IG193_02445"/>
<protein>
    <submittedName>
        <fullName evidence="2">MBL fold metallo-hydrolase</fullName>
    </submittedName>
</protein>
<dbReference type="InterPro" id="IPR052926">
    <property type="entry name" value="Metallo-beta-lactamase_dom"/>
</dbReference>
<dbReference type="GO" id="GO:0016740">
    <property type="term" value="F:transferase activity"/>
    <property type="evidence" value="ECO:0007669"/>
    <property type="project" value="TreeGrafter"/>
</dbReference>
<evidence type="ECO:0000313" key="3">
    <source>
        <dbReference type="Proteomes" id="UP000594121"/>
    </source>
</evidence>
<sequence>MLGQVIILVDDSAFGTRGLLAEHGFSVLISYKGKRVLFDAGQMGVPLLLNASALGINLAHLDAVVLSHGHYDHSGGLYTLTRVLRGKPLLVAHPLALKPSLKIEGGERRDVGIPYSAAFLEEHFQLTLSEGVLEVAPGVYFLGEIPRYYPDLVSHIPGVYTVSEEGLSQHTFADDTAVAVDLGEELLVVAGCSHSGVVNIALHASRLLGKPPSTILGGLHLSGKPLDFLDKVREKLKEIGVVKVYPGHCTGTVATVKILERFRGEELGVGKVIDFDH</sequence>
<name>A0A7L9FJ25_9CREN</name>
<dbReference type="SMART" id="SM00849">
    <property type="entry name" value="Lactamase_B"/>
    <property type="match status" value="1"/>
</dbReference>
<dbReference type="Pfam" id="PF00753">
    <property type="entry name" value="Lactamase_B"/>
    <property type="match status" value="1"/>
</dbReference>
<reference evidence="2 3" key="1">
    <citation type="submission" date="2020-10" db="EMBL/GenBank/DDBJ databases">
        <title>Thermofilum lucidum 3507LT sp. nov. a novel member of Thermofilaceae family isolated from Chile hot spring, and proposal of description order Thermofilales.</title>
        <authorList>
            <person name="Zayulina K.S."/>
            <person name="Elcheninov A.G."/>
            <person name="Toshchakov S.V."/>
            <person name="Kublanov I.V."/>
        </authorList>
    </citation>
    <scope>NUCLEOTIDE SEQUENCE [LARGE SCALE GENOMIC DNA]</scope>
    <source>
        <strain evidence="2 3">3507LT</strain>
    </source>
</reference>
<evidence type="ECO:0000259" key="1">
    <source>
        <dbReference type="SMART" id="SM00849"/>
    </source>
</evidence>
<accession>A0A7L9FJ25</accession>
<dbReference type="PANTHER" id="PTHR13754">
    <property type="entry name" value="METALLO-BETA-LACTAMASE SUPERFAMILY PROTEIN"/>
    <property type="match status" value="1"/>
</dbReference>
<dbReference type="Proteomes" id="UP000594121">
    <property type="component" value="Chromosome"/>
</dbReference>
<dbReference type="InParanoid" id="A0A7L9FJ25"/>
<dbReference type="SUPFAM" id="SSF56281">
    <property type="entry name" value="Metallo-hydrolase/oxidoreductase"/>
    <property type="match status" value="1"/>
</dbReference>
<dbReference type="EMBL" id="CP062310">
    <property type="protein sequence ID" value="QOJ79342.1"/>
    <property type="molecule type" value="Genomic_DNA"/>
</dbReference>
<proteinExistence type="predicted"/>
<keyword evidence="3" id="KW-1185">Reference proteome</keyword>
<organism evidence="2 3">
    <name type="scientific">Infirmifilum lucidum</name>
    <dbReference type="NCBI Taxonomy" id="2776706"/>
    <lineage>
        <taxon>Archaea</taxon>
        <taxon>Thermoproteota</taxon>
        <taxon>Thermoprotei</taxon>
        <taxon>Thermofilales</taxon>
        <taxon>Thermofilaceae</taxon>
        <taxon>Infirmifilum</taxon>
    </lineage>
</organism>
<dbReference type="InterPro" id="IPR036866">
    <property type="entry name" value="RibonucZ/Hydroxyglut_hydro"/>
</dbReference>
<dbReference type="Gene3D" id="3.60.15.10">
    <property type="entry name" value="Ribonuclease Z/Hydroxyacylglutathione hydrolase-like"/>
    <property type="match status" value="1"/>
</dbReference>
<dbReference type="CDD" id="cd07713">
    <property type="entry name" value="DHPS-like_MBL-fold"/>
    <property type="match status" value="1"/>
</dbReference>
<gene>
    <name evidence="2" type="ORF">IG193_02445</name>
</gene>
<dbReference type="PANTHER" id="PTHR13754:SF18">
    <property type="entry name" value="7,8-DIHYDROPTERIN-6-METHYL-4-(BETA-D-RIBOFURANOSYL)-AMINOBENZENE-5'-PHOSPHATE SYNTHASE"/>
    <property type="match status" value="1"/>
</dbReference>
<dbReference type="GeneID" id="59148719"/>
<evidence type="ECO:0000313" key="2">
    <source>
        <dbReference type="EMBL" id="QOJ79342.1"/>
    </source>
</evidence>